<evidence type="ECO:0000256" key="4">
    <source>
        <dbReference type="ARBA" id="ARBA00022692"/>
    </source>
</evidence>
<keyword evidence="15" id="KW-1185">Reference proteome</keyword>
<feature type="domain" description="G-protein coupled receptors family 3 profile" evidence="13">
    <location>
        <begin position="564"/>
        <end position="828"/>
    </location>
</feature>
<evidence type="ECO:0000256" key="7">
    <source>
        <dbReference type="ARBA" id="ARBA00023040"/>
    </source>
</evidence>
<sequence>MSNLHTKLYKLVVIANTYGNKFHSLPKCLLSFVSLESFKIQFHRIVLPKNYQHVLSLVFAVNEVNENPNILSNITLGFQIYDSYSDAKMTYQNTLNLISHHRKTIPNYKCGVEKNLVAAIGGLDSETSSHMASILELYKILQITYSSFTPAVSEKDHISSLYQMAPSEEHQYTGIVQLLLYFHWKWVGIFVTADDKGETFVKILTRQLSQNGICIAVTETAVNYNGFDGLGMTEKYQNMAESLSKTKVNVFVVNADKNTKTGLQWLLLIGIMMSVSPINKVWVMTADWDFSSEPYHKDLDIQNFHGALSFAILSGEVKEFHHFLLNLNPHSEADGFIRLFWQQAFGCQFLDVETEEEFCTGEEKLESLPGAFFEMQMTSQSYSIYNAVYAVAHALHAITLFRFVKEHTFSLLQPFLRNILFNNSAGDTVFFNEKHELEGGFDIINWVTFPNKSFLRVKVGKMDPQAPLGSDFSIDEKIITWHQSFNQVVPLALCNDHCHPGYSRQRKEGEPFCCYDCTPCPEGKISNQTDMDDCFQCQEDRYPNQERNQCISKKENFLSYEAPLGISLALLALAFSATTALVFGIFIKHQNTPIVKANNQNLTYTLLISLLLCFLCSLLFIGRPQLLTCNLRQTAFGIIFSVAVSSVLAKTLTVVLAFMATKPGSKMRKWVGTRFSTSIILFCSFIQASICMLWLGTDHPFPDLDMHSLPEEVIVECNEGSANMFYSVLGYMGLLALVSFVVAFFARKLPDTFNEAKFITFSMLVFCSVWLSFVPSYLSTKGKYIVAVEIFSILASSAGILGCIFSPKCYIIVFKPELNSKEQLKKRNK</sequence>
<evidence type="ECO:0000259" key="13">
    <source>
        <dbReference type="PROSITE" id="PS50259"/>
    </source>
</evidence>
<dbReference type="FunFam" id="3.40.50.2300:FF:000024">
    <property type="entry name" value="Vomeronasal 2, receptor 73"/>
    <property type="match status" value="1"/>
</dbReference>
<dbReference type="SUPFAM" id="SSF53822">
    <property type="entry name" value="Periplasmic binding protein-like I"/>
    <property type="match status" value="1"/>
</dbReference>
<dbReference type="OMA" id="RPELNCK"/>
<keyword evidence="8 12" id="KW-0472">Membrane</keyword>
<reference evidence="14" key="3">
    <citation type="submission" date="2025-09" db="UniProtKB">
        <authorList>
            <consortium name="Ensembl"/>
        </authorList>
    </citation>
    <scope>IDENTIFICATION</scope>
</reference>
<evidence type="ECO:0000256" key="6">
    <source>
        <dbReference type="ARBA" id="ARBA00022989"/>
    </source>
</evidence>
<accession>A0A670J7Q4</accession>
<dbReference type="FunFam" id="2.10.50.30:FF:000002">
    <property type="entry name" value="Vomeronasal 2 receptor, h1"/>
    <property type="match status" value="1"/>
</dbReference>
<protein>
    <recommendedName>
        <fullName evidence="13">G-protein coupled receptors family 3 profile domain-containing protein</fullName>
    </recommendedName>
</protein>
<proteinExistence type="inferred from homology"/>
<evidence type="ECO:0000256" key="11">
    <source>
        <dbReference type="ARBA" id="ARBA00023224"/>
    </source>
</evidence>
<dbReference type="InterPro" id="IPR023298">
    <property type="entry name" value="ATPase_P-typ_TM_dom_sf"/>
</dbReference>
<keyword evidence="7" id="KW-0297">G-protein coupled receptor</keyword>
<evidence type="ECO:0000256" key="10">
    <source>
        <dbReference type="ARBA" id="ARBA00023180"/>
    </source>
</evidence>
<dbReference type="GeneTree" id="ENSGT00950000182788"/>
<dbReference type="InterPro" id="IPR000068">
    <property type="entry name" value="GPCR_3_Ca_sens_rcpt-rel"/>
</dbReference>
<dbReference type="PRINTS" id="PR00248">
    <property type="entry name" value="GPCRMGR"/>
</dbReference>
<dbReference type="InterPro" id="IPR017979">
    <property type="entry name" value="GPCR_3_CS"/>
</dbReference>
<dbReference type="GO" id="GO:0004930">
    <property type="term" value="F:G protein-coupled receptor activity"/>
    <property type="evidence" value="ECO:0007669"/>
    <property type="project" value="UniProtKB-KW"/>
</dbReference>
<dbReference type="PANTHER" id="PTHR24061">
    <property type="entry name" value="CALCIUM-SENSING RECEPTOR-RELATED"/>
    <property type="match status" value="1"/>
</dbReference>
<comment type="subcellular location">
    <subcellularLocation>
        <location evidence="1">Cell membrane</location>
        <topology evidence="1">Multi-pass membrane protein</topology>
    </subcellularLocation>
</comment>
<evidence type="ECO:0000256" key="9">
    <source>
        <dbReference type="ARBA" id="ARBA00023170"/>
    </source>
</evidence>
<dbReference type="PRINTS" id="PR01535">
    <property type="entry name" value="VOMERONASL2R"/>
</dbReference>
<evidence type="ECO:0000256" key="12">
    <source>
        <dbReference type="SAM" id="Phobius"/>
    </source>
</evidence>
<feature type="transmembrane region" description="Helical" evidence="12">
    <location>
        <begin position="634"/>
        <end position="658"/>
    </location>
</feature>
<reference evidence="14 15" key="1">
    <citation type="journal article" date="2019" name="Proc. Natl. Acad. Sci. U.S.A.">
        <title>Regulatory changes in pterin and carotenoid genes underlie balanced color polymorphisms in the wall lizard.</title>
        <authorList>
            <person name="Andrade P."/>
            <person name="Pinho C."/>
            <person name="Perez I de Lanuza G."/>
            <person name="Afonso S."/>
            <person name="Brejcha J."/>
            <person name="Rubin C.J."/>
            <person name="Wallerman O."/>
            <person name="Pereira P."/>
            <person name="Sabatino S.J."/>
            <person name="Bellati A."/>
            <person name="Pellitteri-Rosa D."/>
            <person name="Bosakova Z."/>
            <person name="Bunikis I."/>
            <person name="Carretero M.A."/>
            <person name="Feiner N."/>
            <person name="Marsik P."/>
            <person name="Pauperio F."/>
            <person name="Salvi D."/>
            <person name="Soler L."/>
            <person name="While G.M."/>
            <person name="Uller T."/>
            <person name="Font E."/>
            <person name="Andersson L."/>
            <person name="Carneiro M."/>
        </authorList>
    </citation>
    <scope>NUCLEOTIDE SEQUENCE</scope>
</reference>
<dbReference type="InterPro" id="IPR028082">
    <property type="entry name" value="Peripla_BP_I"/>
</dbReference>
<feature type="transmembrane region" description="Helical" evidence="12">
    <location>
        <begin position="728"/>
        <end position="746"/>
    </location>
</feature>
<keyword evidence="4 12" id="KW-0812">Transmembrane</keyword>
<keyword evidence="9" id="KW-0675">Receptor</keyword>
<dbReference type="AlphaFoldDB" id="A0A670J7Q4"/>
<evidence type="ECO:0000313" key="15">
    <source>
        <dbReference type="Proteomes" id="UP000472272"/>
    </source>
</evidence>
<keyword evidence="5" id="KW-0732">Signal</keyword>
<dbReference type="InterPro" id="IPR038550">
    <property type="entry name" value="GPCR_3_9-Cys_sf"/>
</dbReference>
<comment type="similarity">
    <text evidence="2">Belongs to the G-protein coupled receptor 3 family.</text>
</comment>
<dbReference type="PROSITE" id="PS50259">
    <property type="entry name" value="G_PROTEIN_RECEP_F3_4"/>
    <property type="match status" value="1"/>
</dbReference>
<evidence type="ECO:0000256" key="2">
    <source>
        <dbReference type="ARBA" id="ARBA00007242"/>
    </source>
</evidence>
<name>A0A670J7Q4_PODMU</name>
<dbReference type="PANTHER" id="PTHR24061:SF599">
    <property type="entry name" value="G-PROTEIN COUPLED RECEPTORS FAMILY 3 PROFILE DOMAIN-CONTAINING PROTEIN"/>
    <property type="match status" value="1"/>
</dbReference>
<dbReference type="SUPFAM" id="SSF81665">
    <property type="entry name" value="Calcium ATPase, transmembrane domain M"/>
    <property type="match status" value="1"/>
</dbReference>
<keyword evidence="6 12" id="KW-1133">Transmembrane helix</keyword>
<organism evidence="14 15">
    <name type="scientific">Podarcis muralis</name>
    <name type="common">Wall lizard</name>
    <name type="synonym">Lacerta muralis</name>
    <dbReference type="NCBI Taxonomy" id="64176"/>
    <lineage>
        <taxon>Eukaryota</taxon>
        <taxon>Metazoa</taxon>
        <taxon>Chordata</taxon>
        <taxon>Craniata</taxon>
        <taxon>Vertebrata</taxon>
        <taxon>Euteleostomi</taxon>
        <taxon>Lepidosauria</taxon>
        <taxon>Squamata</taxon>
        <taxon>Bifurcata</taxon>
        <taxon>Unidentata</taxon>
        <taxon>Episquamata</taxon>
        <taxon>Laterata</taxon>
        <taxon>Lacertibaenia</taxon>
        <taxon>Lacertidae</taxon>
        <taxon>Podarcis</taxon>
    </lineage>
</organism>
<dbReference type="InterPro" id="IPR001828">
    <property type="entry name" value="ANF_lig-bd_rcpt"/>
</dbReference>
<feature type="transmembrane region" description="Helical" evidence="12">
    <location>
        <begin position="602"/>
        <end position="622"/>
    </location>
</feature>
<keyword evidence="11" id="KW-0807">Transducer</keyword>
<dbReference type="Pfam" id="PF01094">
    <property type="entry name" value="ANF_receptor"/>
    <property type="match status" value="1"/>
</dbReference>
<dbReference type="InterPro" id="IPR017978">
    <property type="entry name" value="GPCR_3_C"/>
</dbReference>
<dbReference type="InterPro" id="IPR000337">
    <property type="entry name" value="GPCR_3"/>
</dbReference>
<dbReference type="Pfam" id="PF07562">
    <property type="entry name" value="NCD3G"/>
    <property type="match status" value="1"/>
</dbReference>
<evidence type="ECO:0000256" key="3">
    <source>
        <dbReference type="ARBA" id="ARBA00022475"/>
    </source>
</evidence>
<feature type="transmembrane region" description="Helical" evidence="12">
    <location>
        <begin position="679"/>
        <end position="697"/>
    </location>
</feature>
<dbReference type="Gene3D" id="2.10.50.30">
    <property type="entry name" value="GPCR, family 3, nine cysteines domain"/>
    <property type="match status" value="1"/>
</dbReference>
<evidence type="ECO:0000313" key="14">
    <source>
        <dbReference type="Ensembl" id="ENSPMRP00000019679.1"/>
    </source>
</evidence>
<feature type="transmembrane region" description="Helical" evidence="12">
    <location>
        <begin position="784"/>
        <end position="805"/>
    </location>
</feature>
<dbReference type="Proteomes" id="UP000472272">
    <property type="component" value="Chromosome 13"/>
</dbReference>
<feature type="transmembrane region" description="Helical" evidence="12">
    <location>
        <begin position="758"/>
        <end position="778"/>
    </location>
</feature>
<keyword evidence="3" id="KW-1003">Cell membrane</keyword>
<dbReference type="Gene3D" id="3.40.50.2300">
    <property type="match status" value="2"/>
</dbReference>
<evidence type="ECO:0000256" key="5">
    <source>
        <dbReference type="ARBA" id="ARBA00022729"/>
    </source>
</evidence>
<dbReference type="PROSITE" id="PS00981">
    <property type="entry name" value="G_PROTEIN_RECEP_F3_3"/>
    <property type="match status" value="1"/>
</dbReference>
<dbReference type="GO" id="GO:0005886">
    <property type="term" value="C:plasma membrane"/>
    <property type="evidence" value="ECO:0007669"/>
    <property type="project" value="UniProtKB-SubCell"/>
</dbReference>
<dbReference type="InterPro" id="IPR004073">
    <property type="entry name" value="GPCR_3_vmron_rcpt_2"/>
</dbReference>
<dbReference type="CDD" id="cd15283">
    <property type="entry name" value="7tmC_V2R_pheromone"/>
    <property type="match status" value="1"/>
</dbReference>
<reference evidence="14" key="2">
    <citation type="submission" date="2025-08" db="UniProtKB">
        <authorList>
            <consortium name="Ensembl"/>
        </authorList>
    </citation>
    <scope>IDENTIFICATION</scope>
</reference>
<dbReference type="Ensembl" id="ENSPMRT00000020908.1">
    <property type="protein sequence ID" value="ENSPMRP00000019679.1"/>
    <property type="gene ID" value="ENSPMRG00000012850.1"/>
</dbReference>
<dbReference type="Pfam" id="PF00003">
    <property type="entry name" value="7tm_3"/>
    <property type="match status" value="1"/>
</dbReference>
<feature type="transmembrane region" description="Helical" evidence="12">
    <location>
        <begin position="564"/>
        <end position="587"/>
    </location>
</feature>
<dbReference type="InterPro" id="IPR011500">
    <property type="entry name" value="GPCR_3_9-Cys_dom"/>
</dbReference>
<evidence type="ECO:0000256" key="8">
    <source>
        <dbReference type="ARBA" id="ARBA00023136"/>
    </source>
</evidence>
<keyword evidence="10" id="KW-0325">Glycoprotein</keyword>
<evidence type="ECO:0000256" key="1">
    <source>
        <dbReference type="ARBA" id="ARBA00004651"/>
    </source>
</evidence>